<name>F4LNB6_TREBD</name>
<evidence type="ECO:0008006" key="4">
    <source>
        <dbReference type="Google" id="ProtNLM"/>
    </source>
</evidence>
<dbReference type="EMBL" id="CP002696">
    <property type="protein sequence ID" value="AEE17874.1"/>
    <property type="molecule type" value="Genomic_DNA"/>
</dbReference>
<proteinExistence type="predicted"/>
<gene>
    <name evidence="2" type="ordered locus">Trebr_2468</name>
</gene>
<dbReference type="KEGG" id="tbe:Trebr_2468"/>
<accession>F4LNB6</accession>
<feature type="signal peptide" evidence="1">
    <location>
        <begin position="1"/>
        <end position="29"/>
    </location>
</feature>
<keyword evidence="3" id="KW-1185">Reference proteome</keyword>
<dbReference type="RefSeq" id="WP_013759575.1">
    <property type="nucleotide sequence ID" value="NC_015500.1"/>
</dbReference>
<dbReference type="Proteomes" id="UP000006546">
    <property type="component" value="Chromosome"/>
</dbReference>
<reference evidence="3" key="1">
    <citation type="submission" date="2011-04" db="EMBL/GenBank/DDBJ databases">
        <title>The complete genome of Treponema brennaborense DSM 12168.</title>
        <authorList>
            <person name="Lucas S."/>
            <person name="Han J."/>
            <person name="Lapidus A."/>
            <person name="Bruce D."/>
            <person name="Goodwin L."/>
            <person name="Pitluck S."/>
            <person name="Peters L."/>
            <person name="Kyrpides N."/>
            <person name="Mavromatis K."/>
            <person name="Ivanova N."/>
            <person name="Mikhailova N."/>
            <person name="Pagani I."/>
            <person name="Teshima H."/>
            <person name="Detter J.C."/>
            <person name="Tapia R."/>
            <person name="Han C."/>
            <person name="Land M."/>
            <person name="Hauser L."/>
            <person name="Markowitz V."/>
            <person name="Cheng J.-F."/>
            <person name="Hugenholtz P."/>
            <person name="Woyke T."/>
            <person name="Wu D."/>
            <person name="Gronow S."/>
            <person name="Wellnitz S."/>
            <person name="Brambilla E."/>
            <person name="Klenk H.-P."/>
            <person name="Eisen J.A."/>
        </authorList>
    </citation>
    <scope>NUCLEOTIDE SEQUENCE [LARGE SCALE GENOMIC DNA]</scope>
    <source>
        <strain evidence="3">DSM 12168 / CIP 105900 / DD5/3</strain>
    </source>
</reference>
<feature type="chain" id="PRO_5003317846" description="Lipoprotein" evidence="1">
    <location>
        <begin position="30"/>
        <end position="134"/>
    </location>
</feature>
<dbReference type="PROSITE" id="PS51257">
    <property type="entry name" value="PROKAR_LIPOPROTEIN"/>
    <property type="match status" value="1"/>
</dbReference>
<dbReference type="AlphaFoldDB" id="F4LNB6"/>
<sequence length="134" mass="14336">MKNSKRKAFFLLAVIVLCTAVIFTGCPNAGDDGSNAGNNGSNAGTGTVEVRSHSLRVLKLMEAGTEICVASSIAEGYSYNHLDEDDCTFKDVPVGYYYVKGTGDFCNGSVFRSEIYPVTAGKTTVIKITDDMLE</sequence>
<protein>
    <recommendedName>
        <fullName evidence="4">Lipoprotein</fullName>
    </recommendedName>
</protein>
<evidence type="ECO:0000313" key="2">
    <source>
        <dbReference type="EMBL" id="AEE17874.1"/>
    </source>
</evidence>
<evidence type="ECO:0000256" key="1">
    <source>
        <dbReference type="SAM" id="SignalP"/>
    </source>
</evidence>
<evidence type="ECO:0000313" key="3">
    <source>
        <dbReference type="Proteomes" id="UP000006546"/>
    </source>
</evidence>
<keyword evidence="1" id="KW-0732">Signal</keyword>
<dbReference type="STRING" id="906968.Trebr_2468"/>
<organism evidence="2 3">
    <name type="scientific">Treponema brennaborense (strain DSM 12168 / CIP 105900 / DD5/3)</name>
    <dbReference type="NCBI Taxonomy" id="906968"/>
    <lineage>
        <taxon>Bacteria</taxon>
        <taxon>Pseudomonadati</taxon>
        <taxon>Spirochaetota</taxon>
        <taxon>Spirochaetia</taxon>
        <taxon>Spirochaetales</taxon>
        <taxon>Treponemataceae</taxon>
        <taxon>Treponema</taxon>
    </lineage>
</organism>
<dbReference type="HOGENOM" id="CLU_1895260_0_0_12"/>